<keyword evidence="11" id="KW-1185">Reference proteome</keyword>
<evidence type="ECO:0000259" key="9">
    <source>
        <dbReference type="PROSITE" id="PS51778"/>
    </source>
</evidence>
<gene>
    <name evidence="10" type="ORF">HJC23_001820</name>
</gene>
<keyword evidence="8" id="KW-0732">Signal</keyword>
<evidence type="ECO:0000313" key="11">
    <source>
        <dbReference type="Proteomes" id="UP001516023"/>
    </source>
</evidence>
<keyword evidence="3 7" id="KW-1133">Transmembrane helix</keyword>
<dbReference type="PANTHER" id="PTHR47666">
    <property type="entry name" value="PROTEIN VASCULAR ASSOCIATED DEATH 1, CHLOROPLASTIC"/>
    <property type="match status" value="1"/>
</dbReference>
<evidence type="ECO:0000256" key="4">
    <source>
        <dbReference type="ARBA" id="ARBA00023136"/>
    </source>
</evidence>
<evidence type="ECO:0000256" key="3">
    <source>
        <dbReference type="ARBA" id="ARBA00022989"/>
    </source>
</evidence>
<name>A0ABD3PHA4_9STRA</name>
<feature type="transmembrane region" description="Helical" evidence="7">
    <location>
        <begin position="491"/>
        <end position="510"/>
    </location>
</feature>
<feature type="region of interest" description="Disordered" evidence="6">
    <location>
        <begin position="227"/>
        <end position="271"/>
    </location>
</feature>
<feature type="compositionally biased region" description="Polar residues" evidence="6">
    <location>
        <begin position="233"/>
        <end position="249"/>
    </location>
</feature>
<dbReference type="InterPro" id="IPR031968">
    <property type="entry name" value="VASt"/>
</dbReference>
<comment type="caution">
    <text evidence="10">The sequence shown here is derived from an EMBL/GenBank/DDBJ whole genome shotgun (WGS) entry which is preliminary data.</text>
</comment>
<reference evidence="10 11" key="1">
    <citation type="journal article" date="2020" name="G3 (Bethesda)">
        <title>Improved Reference Genome for Cyclotella cryptica CCMP332, a Model for Cell Wall Morphogenesis, Salinity Adaptation, and Lipid Production in Diatoms (Bacillariophyta).</title>
        <authorList>
            <person name="Roberts W.R."/>
            <person name="Downey K.M."/>
            <person name="Ruck E.C."/>
            <person name="Traller J.C."/>
            <person name="Alverson A.J."/>
        </authorList>
    </citation>
    <scope>NUCLEOTIDE SEQUENCE [LARGE SCALE GENOMIC DNA]</scope>
    <source>
        <strain evidence="10 11">CCMP332</strain>
    </source>
</reference>
<organism evidence="10 11">
    <name type="scientific">Cyclotella cryptica</name>
    <dbReference type="NCBI Taxonomy" id="29204"/>
    <lineage>
        <taxon>Eukaryota</taxon>
        <taxon>Sar</taxon>
        <taxon>Stramenopiles</taxon>
        <taxon>Ochrophyta</taxon>
        <taxon>Bacillariophyta</taxon>
        <taxon>Coscinodiscophyceae</taxon>
        <taxon>Thalassiosirophycidae</taxon>
        <taxon>Stephanodiscales</taxon>
        <taxon>Stephanodiscaceae</taxon>
        <taxon>Cyclotella</taxon>
    </lineage>
</organism>
<comment type="subcellular location">
    <subcellularLocation>
        <location evidence="1">Membrane</location>
        <topology evidence="1">Single-pass membrane protein</topology>
    </subcellularLocation>
</comment>
<dbReference type="EMBL" id="JABMIG020000175">
    <property type="protein sequence ID" value="KAL3787423.1"/>
    <property type="molecule type" value="Genomic_DNA"/>
</dbReference>
<dbReference type="Proteomes" id="UP001516023">
    <property type="component" value="Unassembled WGS sequence"/>
</dbReference>
<dbReference type="AlphaFoldDB" id="A0ABD3PHA4"/>
<protein>
    <recommendedName>
        <fullName evidence="9">VASt domain-containing protein</fullName>
    </recommendedName>
</protein>
<keyword evidence="2 7" id="KW-0812">Transmembrane</keyword>
<dbReference type="PROSITE" id="PS51778">
    <property type="entry name" value="VAST"/>
    <property type="match status" value="1"/>
</dbReference>
<evidence type="ECO:0000256" key="1">
    <source>
        <dbReference type="ARBA" id="ARBA00004167"/>
    </source>
</evidence>
<evidence type="ECO:0000256" key="6">
    <source>
        <dbReference type="SAM" id="MobiDB-lite"/>
    </source>
</evidence>
<feature type="coiled-coil region" evidence="5">
    <location>
        <begin position="507"/>
        <end position="534"/>
    </location>
</feature>
<dbReference type="PANTHER" id="PTHR47666:SF1">
    <property type="entry name" value="PROTEIN VASCULAR ASSOCIATED DEATH 1, CHLOROPLASTIC"/>
    <property type="match status" value="1"/>
</dbReference>
<proteinExistence type="predicted"/>
<evidence type="ECO:0000256" key="8">
    <source>
        <dbReference type="SAM" id="SignalP"/>
    </source>
</evidence>
<sequence length="539" mass="61074">MELTVKYLLLAYLTSCLLLAPPTDERTIIEGERKESIPLVRKQIMLHPSAIMADPLPKAEGGVFDRNRSDGDIDPARSSPTSLDTNIHNIGCSSTVQQQQATEIVKALFGNDSIGKVVGVYSCSVARQSGRLYVSTDGLFFYSNLFGFEKRICIKYDDAVEILKYRHTSLYVRTFSGDEHVFKSFQDRDSVCKMISRFCTNTQVDLTTSQSLLFACKKAESRDSFESEKRNDSIQANESILSEPRSSLEPTVEDSIRSSDSETEISGTLPSIPNKSMSSIWEAIKRQSNDWEPSIANMKLPLNKVSDFFDLFLCDEAPHSLSSFHQVVMRDTNVSLSTWTRDDTTESAENSDESLSRIIQFEHKSKVSVARVTRNQTYRSYGECACMKNVTRIKGVPSADTFFVEDMWTIEKCEDAGIILNVKYRITFLKSTFLKSMIESRIRSETLEWYDRYASFLREAMPAKSQSGIRDEIQPLHVLRDNSYTGTLKPGTQLLLLLCLFIIAFFVYSLKIRVMELENVLAEMESRILSLENQCLLGL</sequence>
<dbReference type="InterPro" id="IPR004182">
    <property type="entry name" value="GRAM"/>
</dbReference>
<dbReference type="Pfam" id="PF16016">
    <property type="entry name" value="VASt"/>
    <property type="match status" value="1"/>
</dbReference>
<dbReference type="GO" id="GO:0016020">
    <property type="term" value="C:membrane"/>
    <property type="evidence" value="ECO:0007669"/>
    <property type="project" value="UniProtKB-SubCell"/>
</dbReference>
<dbReference type="InterPro" id="IPR011993">
    <property type="entry name" value="PH-like_dom_sf"/>
</dbReference>
<accession>A0ABD3PHA4</accession>
<evidence type="ECO:0000256" key="2">
    <source>
        <dbReference type="ARBA" id="ARBA00022692"/>
    </source>
</evidence>
<feature type="signal peptide" evidence="8">
    <location>
        <begin position="1"/>
        <end position="25"/>
    </location>
</feature>
<feature type="chain" id="PRO_5044796402" description="VASt domain-containing protein" evidence="8">
    <location>
        <begin position="26"/>
        <end position="539"/>
    </location>
</feature>
<evidence type="ECO:0000313" key="10">
    <source>
        <dbReference type="EMBL" id="KAL3787423.1"/>
    </source>
</evidence>
<feature type="domain" description="VASt" evidence="9">
    <location>
        <begin position="291"/>
        <end position="465"/>
    </location>
</feature>
<keyword evidence="4 7" id="KW-0472">Membrane</keyword>
<keyword evidence="5" id="KW-0175">Coiled coil</keyword>
<dbReference type="Pfam" id="PF02893">
    <property type="entry name" value="GRAM"/>
    <property type="match status" value="1"/>
</dbReference>
<evidence type="ECO:0000256" key="7">
    <source>
        <dbReference type="SAM" id="Phobius"/>
    </source>
</evidence>
<evidence type="ECO:0000256" key="5">
    <source>
        <dbReference type="SAM" id="Coils"/>
    </source>
</evidence>
<dbReference type="Gene3D" id="2.30.29.30">
    <property type="entry name" value="Pleckstrin-homology domain (PH domain)/Phosphotyrosine-binding domain (PTB)"/>
    <property type="match status" value="1"/>
</dbReference>